<accession>A0A9P7ZV68</accession>
<dbReference type="FunFam" id="1.10.20.10:FF:000012">
    <property type="entry name" value="Histone H4"/>
    <property type="match status" value="1"/>
</dbReference>
<evidence type="ECO:0000256" key="7">
    <source>
        <dbReference type="ARBA" id="ARBA00023125"/>
    </source>
</evidence>
<dbReference type="GO" id="GO:0003677">
    <property type="term" value="F:DNA binding"/>
    <property type="evidence" value="ECO:0007669"/>
    <property type="project" value="UniProtKB-KW"/>
</dbReference>
<keyword evidence="14" id="KW-1185">Reference proteome</keyword>
<dbReference type="GO" id="GO:0046982">
    <property type="term" value="F:protein heterodimerization activity"/>
    <property type="evidence" value="ECO:0007669"/>
    <property type="project" value="InterPro"/>
</dbReference>
<dbReference type="InterPro" id="IPR009072">
    <property type="entry name" value="Histone-fold"/>
</dbReference>
<evidence type="ECO:0000313" key="13">
    <source>
        <dbReference type="EMBL" id="KAG9258949.1"/>
    </source>
</evidence>
<dbReference type="GO" id="GO:0030527">
    <property type="term" value="F:structural constituent of chromatin"/>
    <property type="evidence" value="ECO:0007669"/>
    <property type="project" value="InterPro"/>
</dbReference>
<dbReference type="GO" id="GO:0000786">
    <property type="term" value="C:nucleosome"/>
    <property type="evidence" value="ECO:0007669"/>
    <property type="project" value="UniProtKB-KW"/>
</dbReference>
<dbReference type="CDD" id="cd22912">
    <property type="entry name" value="HFD_H4"/>
    <property type="match status" value="1"/>
</dbReference>
<proteinExistence type="inferred from homology"/>
<comment type="subunit">
    <text evidence="5 10">The nucleosome is a histone octamer containing two molecules each of H2A, H2B, H3 and H4 assembled in one H3-H4 heterotetramer and two H2A-H2B heterodimers. The octamer wraps approximately 147 bp of DNA.</text>
</comment>
<evidence type="ECO:0000256" key="1">
    <source>
        <dbReference type="ARBA" id="ARBA00002001"/>
    </source>
</evidence>
<evidence type="ECO:0000256" key="10">
    <source>
        <dbReference type="RuleBase" id="RU000528"/>
    </source>
</evidence>
<reference evidence="13" key="1">
    <citation type="journal article" date="2021" name="IMA Fungus">
        <title>Genomic characterization of three marine fungi, including Emericellopsis atlantica sp. nov. with signatures of a generalist lifestyle and marine biomass degradation.</title>
        <authorList>
            <person name="Hagestad O.C."/>
            <person name="Hou L."/>
            <person name="Andersen J.H."/>
            <person name="Hansen E.H."/>
            <person name="Altermark B."/>
            <person name="Li C."/>
            <person name="Kuhnert E."/>
            <person name="Cox R.J."/>
            <person name="Crous P.W."/>
            <person name="Spatafora J.W."/>
            <person name="Lail K."/>
            <person name="Amirebrahimi M."/>
            <person name="Lipzen A."/>
            <person name="Pangilinan J."/>
            <person name="Andreopoulos W."/>
            <person name="Hayes R.D."/>
            <person name="Ng V."/>
            <person name="Grigoriev I.V."/>
            <person name="Jackson S.A."/>
            <person name="Sutton T.D.S."/>
            <person name="Dobson A.D.W."/>
            <person name="Rama T."/>
        </authorList>
    </citation>
    <scope>NUCLEOTIDE SEQUENCE</scope>
    <source>
        <strain evidence="13">TS7</strain>
    </source>
</reference>
<dbReference type="AlphaFoldDB" id="A0A9P7ZV68"/>
<dbReference type="OrthoDB" id="3919494at2759"/>
<dbReference type="InterPro" id="IPR001951">
    <property type="entry name" value="Histone_H4"/>
</dbReference>
<keyword evidence="9 10" id="KW-0544">Nucleosome core</keyword>
<evidence type="ECO:0000259" key="12">
    <source>
        <dbReference type="Pfam" id="PF15511"/>
    </source>
</evidence>
<evidence type="ECO:0000256" key="9">
    <source>
        <dbReference type="ARBA" id="ARBA00023269"/>
    </source>
</evidence>
<dbReference type="InterPro" id="IPR035425">
    <property type="entry name" value="CENP-T/H4_C"/>
</dbReference>
<evidence type="ECO:0000256" key="6">
    <source>
        <dbReference type="ARBA" id="ARBA00022454"/>
    </source>
</evidence>
<gene>
    <name evidence="13" type="ORF">F5Z01DRAFT_669684</name>
</gene>
<evidence type="ECO:0000256" key="2">
    <source>
        <dbReference type="ARBA" id="ARBA00004123"/>
    </source>
</evidence>
<dbReference type="PRINTS" id="PR00623">
    <property type="entry name" value="HISTONEH4"/>
</dbReference>
<organism evidence="13 14">
    <name type="scientific">Emericellopsis atlantica</name>
    <dbReference type="NCBI Taxonomy" id="2614577"/>
    <lineage>
        <taxon>Eukaryota</taxon>
        <taxon>Fungi</taxon>
        <taxon>Dikarya</taxon>
        <taxon>Ascomycota</taxon>
        <taxon>Pezizomycotina</taxon>
        <taxon>Sordariomycetes</taxon>
        <taxon>Hypocreomycetidae</taxon>
        <taxon>Hypocreales</taxon>
        <taxon>Bionectriaceae</taxon>
        <taxon>Emericellopsis</taxon>
    </lineage>
</organism>
<sequence>MPRTLPSEVGRGGPGSARHAVGGKTIQGRGVALPKRHRKIITGTINGITKPDIRRMARRGGVKRISGMIYEDVRGALKTYLEEVLHDCVAYVDHARRKTVTVTDVIHAVKRCGRPIYGFDPETNKSTKVRATRFT</sequence>
<dbReference type="RefSeq" id="XP_046122873.1">
    <property type="nucleotide sequence ID" value="XM_046264453.1"/>
</dbReference>
<dbReference type="GO" id="GO:0005634">
    <property type="term" value="C:nucleus"/>
    <property type="evidence" value="ECO:0007669"/>
    <property type="project" value="UniProtKB-SubCell"/>
</dbReference>
<dbReference type="EMBL" id="MU251242">
    <property type="protein sequence ID" value="KAG9258949.1"/>
    <property type="molecule type" value="Genomic_DNA"/>
</dbReference>
<protein>
    <recommendedName>
        <fullName evidence="10">Histone H4</fullName>
    </recommendedName>
</protein>
<comment type="similarity">
    <text evidence="4 10">Belongs to the histone H4 family.</text>
</comment>
<dbReference type="SMART" id="SM00417">
    <property type="entry name" value="H4"/>
    <property type="match status" value="1"/>
</dbReference>
<evidence type="ECO:0000313" key="14">
    <source>
        <dbReference type="Proteomes" id="UP000887229"/>
    </source>
</evidence>
<dbReference type="Proteomes" id="UP000887229">
    <property type="component" value="Unassembled WGS sequence"/>
</dbReference>
<evidence type="ECO:0000256" key="8">
    <source>
        <dbReference type="ARBA" id="ARBA00023242"/>
    </source>
</evidence>
<evidence type="ECO:0000256" key="3">
    <source>
        <dbReference type="ARBA" id="ARBA00004286"/>
    </source>
</evidence>
<evidence type="ECO:0000256" key="5">
    <source>
        <dbReference type="ARBA" id="ARBA00011538"/>
    </source>
</evidence>
<comment type="function">
    <text evidence="1 10">Core component of nucleosome. Nucleosomes wrap and compact DNA into chromatin, limiting DNA accessibility to the cellular machineries which require DNA as a template. Histones thereby play a central role in transcription regulation, DNA repair, DNA replication and chromosomal stability. DNA accessibility is regulated via a complex set of post-translational modifications of histones, also called histone code, and nucleosome remodeling.</text>
</comment>
<keyword evidence="6 10" id="KW-0158">Chromosome</keyword>
<dbReference type="Pfam" id="PF15511">
    <property type="entry name" value="CENP-T_C"/>
    <property type="match status" value="1"/>
</dbReference>
<dbReference type="SUPFAM" id="SSF47113">
    <property type="entry name" value="Histone-fold"/>
    <property type="match status" value="1"/>
</dbReference>
<comment type="subcellular location">
    <subcellularLocation>
        <location evidence="3">Chromosome</location>
    </subcellularLocation>
    <subcellularLocation>
        <location evidence="2">Nucleus</location>
    </subcellularLocation>
</comment>
<feature type="domain" description="CENP-T/Histone H4 histone fold" evidence="12">
    <location>
        <begin position="56"/>
        <end position="112"/>
    </location>
</feature>
<keyword evidence="8 10" id="KW-0539">Nucleus</keyword>
<keyword evidence="7 10" id="KW-0238">DNA-binding</keyword>
<dbReference type="PANTHER" id="PTHR10484">
    <property type="entry name" value="HISTONE H4"/>
    <property type="match status" value="1"/>
</dbReference>
<name>A0A9P7ZV68_9HYPO</name>
<comment type="caution">
    <text evidence="13">The sequence shown here is derived from an EMBL/GenBank/DDBJ whole genome shotgun (WGS) entry which is preliminary data.</text>
</comment>
<evidence type="ECO:0000256" key="11">
    <source>
        <dbReference type="SAM" id="MobiDB-lite"/>
    </source>
</evidence>
<feature type="region of interest" description="Disordered" evidence="11">
    <location>
        <begin position="1"/>
        <end position="24"/>
    </location>
</feature>
<dbReference type="GeneID" id="70295356"/>
<dbReference type="Gene3D" id="1.10.20.10">
    <property type="entry name" value="Histone, subunit A"/>
    <property type="match status" value="1"/>
</dbReference>
<evidence type="ECO:0000256" key="4">
    <source>
        <dbReference type="ARBA" id="ARBA00006564"/>
    </source>
</evidence>